<dbReference type="PANTHER" id="PTHR11986:SF79">
    <property type="entry name" value="ACETYLORNITHINE AMINOTRANSFERASE, MITOCHONDRIAL"/>
    <property type="match status" value="1"/>
</dbReference>
<keyword evidence="6" id="KW-1185">Reference proteome</keyword>
<keyword evidence="4" id="KW-0663">Pyridoxal phosphate</keyword>
<dbReference type="InterPro" id="IPR049704">
    <property type="entry name" value="Aminotrans_3_PPA_site"/>
</dbReference>
<evidence type="ECO:0000313" key="6">
    <source>
        <dbReference type="Proteomes" id="UP000694257"/>
    </source>
</evidence>
<protein>
    <submittedName>
        <fullName evidence="5">Aminotransferase class III-fold pyridoxal phosphate-dependent enzyme</fullName>
    </submittedName>
</protein>
<dbReference type="Proteomes" id="UP000694257">
    <property type="component" value="Chromosome"/>
</dbReference>
<keyword evidence="3" id="KW-0808">Transferase</keyword>
<evidence type="ECO:0000256" key="3">
    <source>
        <dbReference type="ARBA" id="ARBA00022679"/>
    </source>
</evidence>
<proteinExistence type="inferred from homology"/>
<dbReference type="InterPro" id="IPR050103">
    <property type="entry name" value="Class-III_PLP-dep_AT"/>
</dbReference>
<dbReference type="RefSeq" id="WP_218469317.1">
    <property type="nucleotide sequence ID" value="NZ_BAABJN010000008.1"/>
</dbReference>
<dbReference type="EMBL" id="CP078145">
    <property type="protein sequence ID" value="QXN88434.1"/>
    <property type="molecule type" value="Genomic_DNA"/>
</dbReference>
<comment type="similarity">
    <text evidence="4">Belongs to the class-III pyridoxal-phosphate-dependent aminotransferase family.</text>
</comment>
<comment type="cofactor">
    <cofactor evidence="1">
        <name>pyridoxal 5'-phosphate</name>
        <dbReference type="ChEBI" id="CHEBI:597326"/>
    </cofactor>
</comment>
<organism evidence="5 6">
    <name type="scientific">Nocardia iowensis</name>
    <dbReference type="NCBI Taxonomy" id="204891"/>
    <lineage>
        <taxon>Bacteria</taxon>
        <taxon>Bacillati</taxon>
        <taxon>Actinomycetota</taxon>
        <taxon>Actinomycetes</taxon>
        <taxon>Mycobacteriales</taxon>
        <taxon>Nocardiaceae</taxon>
        <taxon>Nocardia</taxon>
    </lineage>
</organism>
<dbReference type="GO" id="GO:0008483">
    <property type="term" value="F:transaminase activity"/>
    <property type="evidence" value="ECO:0007669"/>
    <property type="project" value="UniProtKB-KW"/>
</dbReference>
<dbReference type="PROSITE" id="PS00600">
    <property type="entry name" value="AA_TRANSFER_CLASS_3"/>
    <property type="match status" value="1"/>
</dbReference>
<gene>
    <name evidence="5" type="ORF">KV110_22825</name>
</gene>
<dbReference type="CDD" id="cd00610">
    <property type="entry name" value="OAT_like"/>
    <property type="match status" value="1"/>
</dbReference>
<dbReference type="PANTHER" id="PTHR11986">
    <property type="entry name" value="AMINOTRANSFERASE CLASS III"/>
    <property type="match status" value="1"/>
</dbReference>
<evidence type="ECO:0000256" key="4">
    <source>
        <dbReference type="RuleBase" id="RU003560"/>
    </source>
</evidence>
<dbReference type="InterPro" id="IPR005814">
    <property type="entry name" value="Aminotrans_3"/>
</dbReference>
<evidence type="ECO:0000256" key="1">
    <source>
        <dbReference type="ARBA" id="ARBA00001933"/>
    </source>
</evidence>
<sequence length="417" mass="43733">MTRQTTRPAAPAADVLDGHGRLLSKAMARMLGSIGAPVEQSSSGCHVVDQAGVEYLSCGGYGVFLLGHCHPRVVDAVVGQVRTRPLGSRLLVDPDIVRAAEALIGIAPPGLAHVTFTNSGAEAVEIGLKLARATGRHRIIAMENGFHGKTMGALSVTGNERYRKPFGALLPGVEHVRFDDIAALDSALATGGPATVIVEPVQAEGGVRIPRAGYLAAVRERCDAHGALLIVDEIQTGLGRLGREWGCSFEDVAPDILLSGKILGGGVYPVGAALATSRVHRPFDRVPFLHTSTFGGNPAAAAAIRAALAVIADEHLVTRSAELGALLLPQVRELVFAGCPQLVREVRGRGLLIGIEFVGAGAALNMMREMLRRRVITSYSLNADQVLRLTPPALLSASDVDWLLSALQAAALEIGRA</sequence>
<dbReference type="Pfam" id="PF00202">
    <property type="entry name" value="Aminotran_3"/>
    <property type="match status" value="1"/>
</dbReference>
<evidence type="ECO:0000313" key="5">
    <source>
        <dbReference type="EMBL" id="QXN88434.1"/>
    </source>
</evidence>
<reference evidence="5 6" key="1">
    <citation type="submission" date="2021-07" db="EMBL/GenBank/DDBJ databases">
        <title>Whole Genome Sequence of Nocardia Iowensis.</title>
        <authorList>
            <person name="Lamm A."/>
            <person name="Collins-Fairclough A.M."/>
            <person name="Bunk B."/>
            <person name="Sproer C."/>
        </authorList>
    </citation>
    <scope>NUCLEOTIDE SEQUENCE [LARGE SCALE GENOMIC DNA]</scope>
    <source>
        <strain evidence="5 6">NRRL 5646</strain>
    </source>
</reference>
<accession>A0ABX8RFQ4</accession>
<evidence type="ECO:0000256" key="2">
    <source>
        <dbReference type="ARBA" id="ARBA00022576"/>
    </source>
</evidence>
<keyword evidence="2 5" id="KW-0032">Aminotransferase</keyword>
<name>A0ABX8RFQ4_NOCIO</name>